<keyword evidence="5 7" id="KW-0560">Oxidoreductase</keyword>
<dbReference type="Gene3D" id="3.40.109.10">
    <property type="entry name" value="NADH Oxidase"/>
    <property type="match status" value="1"/>
</dbReference>
<dbReference type="AlphaFoldDB" id="A0A1V4SHX6"/>
<organism evidence="7 8">
    <name type="scientific">Ruminiclostridium hungatei</name>
    <name type="common">Clostridium hungatei</name>
    <dbReference type="NCBI Taxonomy" id="48256"/>
    <lineage>
        <taxon>Bacteria</taxon>
        <taxon>Bacillati</taxon>
        <taxon>Bacillota</taxon>
        <taxon>Clostridia</taxon>
        <taxon>Eubacteriales</taxon>
        <taxon>Oscillospiraceae</taxon>
        <taxon>Ruminiclostridium</taxon>
    </lineage>
</organism>
<evidence type="ECO:0000256" key="3">
    <source>
        <dbReference type="ARBA" id="ARBA00022630"/>
    </source>
</evidence>
<evidence type="ECO:0000256" key="2">
    <source>
        <dbReference type="ARBA" id="ARBA00007118"/>
    </source>
</evidence>
<feature type="domain" description="Nitroreductase" evidence="6">
    <location>
        <begin position="9"/>
        <end position="62"/>
    </location>
</feature>
<dbReference type="SUPFAM" id="SSF55469">
    <property type="entry name" value="FMN-dependent nitroreductase-like"/>
    <property type="match status" value="1"/>
</dbReference>
<dbReference type="CDD" id="cd20609">
    <property type="entry name" value="nitroreductase"/>
    <property type="match status" value="1"/>
</dbReference>
<gene>
    <name evidence="7" type="primary">nfrA2_3</name>
    <name evidence="7" type="ORF">CLHUN_27080</name>
</gene>
<evidence type="ECO:0000256" key="1">
    <source>
        <dbReference type="ARBA" id="ARBA00001917"/>
    </source>
</evidence>
<dbReference type="OrthoDB" id="9812105at2"/>
<keyword evidence="3" id="KW-0285">Flavoprotein</keyword>
<sequence>MSSFIDIAKKRYACRKYKTLKVEEEKLELILEAGRIAPSAYNYQPLYFIVIDDAKQMDRITGFCGNSGSWLKKVPLMIAVCSEYGKSWIKADGRASYEIDAAIAIDHMTLQAADLGLGTCWVCGFYQNECREILGIPSHVEIVAFVPVGYPEEEIDNMDFQVKNRKSREQMVSKNVFGARWVEL</sequence>
<name>A0A1V4SHX6_RUMHU</name>
<evidence type="ECO:0000313" key="8">
    <source>
        <dbReference type="Proteomes" id="UP000191554"/>
    </source>
</evidence>
<reference evidence="7 8" key="1">
    <citation type="submission" date="2017-03" db="EMBL/GenBank/DDBJ databases">
        <title>Genome sequence of Clostridium hungatei DSM 14427.</title>
        <authorList>
            <person name="Poehlein A."/>
            <person name="Daniel R."/>
        </authorList>
    </citation>
    <scope>NUCLEOTIDE SEQUENCE [LARGE SCALE GENOMIC DNA]</scope>
    <source>
        <strain evidence="7 8">DSM 14427</strain>
    </source>
</reference>
<comment type="cofactor">
    <cofactor evidence="1">
        <name>FMN</name>
        <dbReference type="ChEBI" id="CHEBI:58210"/>
    </cofactor>
</comment>
<protein>
    <submittedName>
        <fullName evidence="7">FMN reductase</fullName>
        <ecNumber evidence="7">1.5.1.39</ecNumber>
    </submittedName>
</protein>
<evidence type="ECO:0000259" key="6">
    <source>
        <dbReference type="Pfam" id="PF00881"/>
    </source>
</evidence>
<dbReference type="EC" id="1.5.1.39" evidence="7"/>
<comment type="similarity">
    <text evidence="2">Belongs to the nitroreductase family.</text>
</comment>
<dbReference type="PANTHER" id="PTHR43673">
    <property type="entry name" value="NAD(P)H NITROREDUCTASE YDGI-RELATED"/>
    <property type="match status" value="1"/>
</dbReference>
<accession>A0A1V4SHX6</accession>
<keyword evidence="8" id="KW-1185">Reference proteome</keyword>
<dbReference type="Proteomes" id="UP000191554">
    <property type="component" value="Unassembled WGS sequence"/>
</dbReference>
<dbReference type="GO" id="GO:0008752">
    <property type="term" value="F:FMN reductase [NAD(P)H] activity"/>
    <property type="evidence" value="ECO:0007669"/>
    <property type="project" value="UniProtKB-EC"/>
</dbReference>
<evidence type="ECO:0000313" key="7">
    <source>
        <dbReference type="EMBL" id="OPX43363.1"/>
    </source>
</evidence>
<dbReference type="RefSeq" id="WP_080065164.1">
    <property type="nucleotide sequence ID" value="NZ_MZGX01000018.1"/>
</dbReference>
<dbReference type="PANTHER" id="PTHR43673:SF2">
    <property type="entry name" value="NITROREDUCTASE"/>
    <property type="match status" value="1"/>
</dbReference>
<evidence type="ECO:0000256" key="4">
    <source>
        <dbReference type="ARBA" id="ARBA00022643"/>
    </source>
</evidence>
<feature type="domain" description="Nitroreductase" evidence="6">
    <location>
        <begin position="70"/>
        <end position="150"/>
    </location>
</feature>
<proteinExistence type="inferred from homology"/>
<dbReference type="Pfam" id="PF00881">
    <property type="entry name" value="Nitroreductase"/>
    <property type="match status" value="2"/>
</dbReference>
<evidence type="ECO:0000256" key="5">
    <source>
        <dbReference type="ARBA" id="ARBA00023002"/>
    </source>
</evidence>
<dbReference type="STRING" id="48256.CLHUN_27080"/>
<keyword evidence="4" id="KW-0288">FMN</keyword>
<dbReference type="InterPro" id="IPR000415">
    <property type="entry name" value="Nitroreductase-like"/>
</dbReference>
<dbReference type="InterPro" id="IPR029479">
    <property type="entry name" value="Nitroreductase"/>
</dbReference>
<dbReference type="EMBL" id="MZGX01000018">
    <property type="protein sequence ID" value="OPX43363.1"/>
    <property type="molecule type" value="Genomic_DNA"/>
</dbReference>
<comment type="caution">
    <text evidence="7">The sequence shown here is derived from an EMBL/GenBank/DDBJ whole genome shotgun (WGS) entry which is preliminary data.</text>
</comment>